<organism evidence="1 2">
    <name type="scientific">Rattus norvegicus</name>
    <name type="common">Rat</name>
    <dbReference type="NCBI Taxonomy" id="10116"/>
    <lineage>
        <taxon>Eukaryota</taxon>
        <taxon>Metazoa</taxon>
        <taxon>Chordata</taxon>
        <taxon>Craniata</taxon>
        <taxon>Vertebrata</taxon>
        <taxon>Euteleostomi</taxon>
        <taxon>Mammalia</taxon>
        <taxon>Eutheria</taxon>
        <taxon>Euarchontoglires</taxon>
        <taxon>Glires</taxon>
        <taxon>Rodentia</taxon>
        <taxon>Myomorpha</taxon>
        <taxon>Muroidea</taxon>
        <taxon>Muridae</taxon>
        <taxon>Murinae</taxon>
        <taxon>Rattus</taxon>
    </lineage>
</organism>
<dbReference type="Proteomes" id="UP000234681">
    <property type="component" value="Chromosome 19"/>
</dbReference>
<evidence type="ECO:0000313" key="1">
    <source>
        <dbReference type="EMBL" id="EDL92598.1"/>
    </source>
</evidence>
<protein>
    <submittedName>
        <fullName evidence="1">RCG51409</fullName>
    </submittedName>
</protein>
<sequence>MELWVELLSHFLCSFTSERLLVFLQFKYKLLPMN</sequence>
<proteinExistence type="predicted"/>
<name>A6IZC0_RAT</name>
<evidence type="ECO:0000313" key="2">
    <source>
        <dbReference type="Proteomes" id="UP000234681"/>
    </source>
</evidence>
<accession>A6IZC0</accession>
<dbReference type="AlphaFoldDB" id="A6IZC0"/>
<gene>
    <name evidence="1" type="ORF">rCG_51409</name>
</gene>
<dbReference type="EMBL" id="CH473972">
    <property type="protein sequence ID" value="EDL92598.1"/>
    <property type="molecule type" value="Genomic_DNA"/>
</dbReference>
<reference evidence="2" key="1">
    <citation type="submission" date="2005-09" db="EMBL/GenBank/DDBJ databases">
        <authorList>
            <person name="Mural R.J."/>
            <person name="Li P.W."/>
            <person name="Adams M.D."/>
            <person name="Amanatides P.G."/>
            <person name="Baden-Tillson H."/>
            <person name="Barnstead M."/>
            <person name="Chin S.H."/>
            <person name="Dew I."/>
            <person name="Evans C.A."/>
            <person name="Ferriera S."/>
            <person name="Flanigan M."/>
            <person name="Fosler C."/>
            <person name="Glodek A."/>
            <person name="Gu Z."/>
            <person name="Holt R.A."/>
            <person name="Jennings D."/>
            <person name="Kraft C.L."/>
            <person name="Lu F."/>
            <person name="Nguyen T."/>
            <person name="Nusskern D.R."/>
            <person name="Pfannkoch C.M."/>
            <person name="Sitter C."/>
            <person name="Sutton G.G."/>
            <person name="Venter J.C."/>
            <person name="Wang Z."/>
            <person name="Woodage T."/>
            <person name="Zheng X.H."/>
            <person name="Zhong F."/>
        </authorList>
    </citation>
    <scope>NUCLEOTIDE SEQUENCE [LARGE SCALE GENOMIC DNA]</scope>
    <source>
        <strain>BN</strain>
        <strain evidence="2">Sprague-Dawley</strain>
    </source>
</reference>